<evidence type="ECO:0000256" key="1">
    <source>
        <dbReference type="SAM" id="Phobius"/>
    </source>
</evidence>
<evidence type="ECO:0000313" key="2">
    <source>
        <dbReference type="EMBL" id="GED59611.1"/>
    </source>
</evidence>
<protein>
    <submittedName>
        <fullName evidence="2">Uncharacterized protein</fullName>
    </submittedName>
</protein>
<name>A0ABQ0T8G0_9BACL</name>
<reference evidence="2 3" key="1">
    <citation type="submission" date="2019-06" db="EMBL/GenBank/DDBJ databases">
        <title>Whole genome shotgun sequence of Brevibacillus formosus NBRC 15716.</title>
        <authorList>
            <person name="Hosoyama A."/>
            <person name="Uohara A."/>
            <person name="Ohji S."/>
            <person name="Ichikawa N."/>
        </authorList>
    </citation>
    <scope>NUCLEOTIDE SEQUENCE [LARGE SCALE GENOMIC DNA]</scope>
    <source>
        <strain evidence="2 3">NBRC 15716</strain>
    </source>
</reference>
<gene>
    <name evidence="2" type="ORF">BFO01nite_37430</name>
</gene>
<keyword evidence="1" id="KW-1133">Transmembrane helix</keyword>
<keyword evidence="1" id="KW-0812">Transmembrane</keyword>
<evidence type="ECO:0000313" key="3">
    <source>
        <dbReference type="Proteomes" id="UP000319498"/>
    </source>
</evidence>
<sequence>MLGYFITFIANFVIACFFYDGSGVTKPLIHSIIIVILIFIVDLISKNKKNNQKSS</sequence>
<proteinExistence type="predicted"/>
<keyword evidence="3" id="KW-1185">Reference proteome</keyword>
<dbReference type="EMBL" id="BJOL01000021">
    <property type="protein sequence ID" value="GED59611.1"/>
    <property type="molecule type" value="Genomic_DNA"/>
</dbReference>
<comment type="caution">
    <text evidence="2">The sequence shown here is derived from an EMBL/GenBank/DDBJ whole genome shotgun (WGS) entry which is preliminary data.</text>
</comment>
<organism evidence="2 3">
    <name type="scientific">Brevibacillus formosus</name>
    <dbReference type="NCBI Taxonomy" id="54913"/>
    <lineage>
        <taxon>Bacteria</taxon>
        <taxon>Bacillati</taxon>
        <taxon>Bacillota</taxon>
        <taxon>Bacilli</taxon>
        <taxon>Bacillales</taxon>
        <taxon>Paenibacillaceae</taxon>
        <taxon>Brevibacillus</taxon>
    </lineage>
</organism>
<feature type="transmembrane region" description="Helical" evidence="1">
    <location>
        <begin position="5"/>
        <end position="22"/>
    </location>
</feature>
<keyword evidence="1" id="KW-0472">Membrane</keyword>
<accession>A0ABQ0T8G0</accession>
<dbReference type="Proteomes" id="UP000319498">
    <property type="component" value="Unassembled WGS sequence"/>
</dbReference>
<feature type="transmembrane region" description="Helical" evidence="1">
    <location>
        <begin position="28"/>
        <end position="45"/>
    </location>
</feature>